<proteinExistence type="inferred from homology"/>
<dbReference type="SUPFAM" id="SSF55620">
    <property type="entry name" value="Tetrahydrobiopterin biosynthesis enzymes-like"/>
    <property type="match status" value="1"/>
</dbReference>
<evidence type="ECO:0000256" key="1">
    <source>
        <dbReference type="ARBA" id="ARBA00001353"/>
    </source>
</evidence>
<dbReference type="EMBL" id="CP036246">
    <property type="protein sequence ID" value="QEP39905.1"/>
    <property type="molecule type" value="Genomic_DNA"/>
</dbReference>
<evidence type="ECO:0000313" key="11">
    <source>
        <dbReference type="Proteomes" id="UP000093159"/>
    </source>
</evidence>
<feature type="domain" description="Dihydroneopterin aldolase/epimerase" evidence="8">
    <location>
        <begin position="3"/>
        <end position="103"/>
    </location>
</feature>
<dbReference type="EC" id="4.1.2.25" evidence="4"/>
<evidence type="ECO:0000259" key="8">
    <source>
        <dbReference type="SMART" id="SM00905"/>
    </source>
</evidence>
<dbReference type="PANTHER" id="PTHR42844:SF1">
    <property type="entry name" value="DIHYDRONEOPTERIN ALDOLASE 1-RELATED"/>
    <property type="match status" value="1"/>
</dbReference>
<dbReference type="InterPro" id="IPR006156">
    <property type="entry name" value="Dihydroneopterin_aldolase"/>
</dbReference>
<dbReference type="KEGG" id="apoc:APORC_0274"/>
<comment type="similarity">
    <text evidence="3">Belongs to the DHNA family.</text>
</comment>
<sequence length="103" mass="12246">MKISIKKLTFKSIIGILDFERKNKQKVIVNLSFEYDFKDDEFINYAEVSKLIKTKMKKEKYYLLEDAIKELSSLLYEKYNIRNLKLKISKPDILKDCIVSLSL</sequence>
<dbReference type="InterPro" id="IPR006157">
    <property type="entry name" value="FolB_dom"/>
</dbReference>
<dbReference type="GO" id="GO:0004150">
    <property type="term" value="F:dihydroneopterin aldolase activity"/>
    <property type="evidence" value="ECO:0007669"/>
    <property type="project" value="UniProtKB-EC"/>
</dbReference>
<reference evidence="10 12" key="3">
    <citation type="submission" date="2019-09" db="EMBL/GenBank/DDBJ databases">
        <title>Taxonomic note: a critical rebuttal of the proposed division of the genus Arcobacter into six genera, emended descriptions of Arcobacter anaerophilus and the genus Arcobacter, and an assessment of genus-level boundaries for Epsilonproteobacteria using in silico genomic comparator tools.</title>
        <authorList>
            <person name="On S.L.W."/>
            <person name="Miller W.G."/>
            <person name="Biggs P."/>
            <person name="Cornelius A."/>
            <person name="Vandamme P."/>
        </authorList>
    </citation>
    <scope>NUCLEOTIDE SEQUENCE [LARGE SCALE GENOMIC DNA]</scope>
    <source>
        <strain evidence="10 12">CCUG 56899</strain>
    </source>
</reference>
<comment type="catalytic activity">
    <reaction evidence="1">
        <text>7,8-dihydroneopterin = 6-hydroxymethyl-7,8-dihydropterin + glycolaldehyde</text>
        <dbReference type="Rhea" id="RHEA:10540"/>
        <dbReference type="ChEBI" id="CHEBI:17001"/>
        <dbReference type="ChEBI" id="CHEBI:17071"/>
        <dbReference type="ChEBI" id="CHEBI:44841"/>
        <dbReference type="EC" id="4.1.2.25"/>
    </reaction>
</comment>
<dbReference type="EMBL" id="LDIR01000001">
    <property type="protein sequence ID" value="OCL93491.1"/>
    <property type="molecule type" value="Genomic_DNA"/>
</dbReference>
<evidence type="ECO:0000256" key="7">
    <source>
        <dbReference type="ARBA" id="ARBA00032903"/>
    </source>
</evidence>
<evidence type="ECO:0000313" key="9">
    <source>
        <dbReference type="EMBL" id="OCL93491.1"/>
    </source>
</evidence>
<reference evidence="10 12" key="2">
    <citation type="submission" date="2019-09" db="EMBL/GenBank/DDBJ databases">
        <title>Complete genome sequencing of four Arcobacter species reveals a diverse suite of mobile elements.</title>
        <authorList>
            <person name="Miller W.G."/>
            <person name="Yee E."/>
            <person name="Bono J.L."/>
        </authorList>
    </citation>
    <scope>NUCLEOTIDE SEQUENCE [LARGE SCALE GENOMIC DNA]</scope>
    <source>
        <strain evidence="10 12">CCUG 56899</strain>
    </source>
</reference>
<keyword evidence="6 10" id="KW-0456">Lyase</keyword>
<dbReference type="InterPro" id="IPR043133">
    <property type="entry name" value="GTP-CH-I_C/QueF"/>
</dbReference>
<dbReference type="OrthoDB" id="5373183at2"/>
<dbReference type="Proteomes" id="UP000322644">
    <property type="component" value="Chromosome"/>
</dbReference>
<evidence type="ECO:0000256" key="3">
    <source>
        <dbReference type="ARBA" id="ARBA00005708"/>
    </source>
</evidence>
<comment type="pathway">
    <text evidence="2">Cofactor biosynthesis; tetrahydrofolate biosynthesis; 2-amino-4-hydroxy-6-hydroxymethyl-7,8-dihydropteridine diphosphate from 7,8-dihydroneopterin triphosphate: step 3/4.</text>
</comment>
<evidence type="ECO:0000256" key="5">
    <source>
        <dbReference type="ARBA" id="ARBA00022909"/>
    </source>
</evidence>
<dbReference type="GO" id="GO:0005737">
    <property type="term" value="C:cytoplasm"/>
    <property type="evidence" value="ECO:0007669"/>
    <property type="project" value="TreeGrafter"/>
</dbReference>
<dbReference type="GO" id="GO:0046656">
    <property type="term" value="P:folic acid biosynthetic process"/>
    <property type="evidence" value="ECO:0007669"/>
    <property type="project" value="UniProtKB-KW"/>
</dbReference>
<evidence type="ECO:0000256" key="6">
    <source>
        <dbReference type="ARBA" id="ARBA00023239"/>
    </source>
</evidence>
<organism evidence="10 12">
    <name type="scientific">Arcobacter porcinus</name>
    <dbReference type="NCBI Taxonomy" id="1935204"/>
    <lineage>
        <taxon>Bacteria</taxon>
        <taxon>Pseudomonadati</taxon>
        <taxon>Campylobacterota</taxon>
        <taxon>Epsilonproteobacteria</taxon>
        <taxon>Campylobacterales</taxon>
        <taxon>Arcobacteraceae</taxon>
        <taxon>Arcobacter</taxon>
    </lineage>
</organism>
<dbReference type="NCBIfam" id="TIGR00526">
    <property type="entry name" value="folB_dom"/>
    <property type="match status" value="1"/>
</dbReference>
<keyword evidence="11" id="KW-1185">Reference proteome</keyword>
<name>A0A1C0B0U5_9BACT</name>
<keyword evidence="5" id="KW-0289">Folate biosynthesis</keyword>
<evidence type="ECO:0000313" key="12">
    <source>
        <dbReference type="Proteomes" id="UP000322644"/>
    </source>
</evidence>
<dbReference type="RefSeq" id="WP_066170146.1">
    <property type="nucleotide sequence ID" value="NZ_CP036246.2"/>
</dbReference>
<dbReference type="Proteomes" id="UP000093159">
    <property type="component" value="Unassembled WGS sequence"/>
</dbReference>
<evidence type="ECO:0000256" key="2">
    <source>
        <dbReference type="ARBA" id="ARBA00005013"/>
    </source>
</evidence>
<dbReference type="Gene3D" id="3.30.1130.10">
    <property type="match status" value="1"/>
</dbReference>
<dbReference type="AlphaFoldDB" id="A0A1C0B0U5"/>
<accession>A0A1C0B0U5</accession>
<reference evidence="9 11" key="1">
    <citation type="submission" date="2015-05" db="EMBL/GenBank/DDBJ databases">
        <authorList>
            <person name="Rovetto F."/>
            <person name="Cocolin L."/>
            <person name="Illeghems K."/>
            <person name="Van Nieuwerburgh F."/>
            <person name="Houf K."/>
        </authorList>
    </citation>
    <scope>NUCLEOTIDE SEQUENCE [LARGE SCALE GENOMIC DNA]</scope>
    <source>
        <strain evidence="9 11">117434</strain>
    </source>
</reference>
<evidence type="ECO:0000313" key="10">
    <source>
        <dbReference type="EMBL" id="QEP39905.1"/>
    </source>
</evidence>
<evidence type="ECO:0000256" key="4">
    <source>
        <dbReference type="ARBA" id="ARBA00013043"/>
    </source>
</evidence>
<protein>
    <recommendedName>
        <fullName evidence="4">dihydroneopterin aldolase</fullName>
        <ecNumber evidence="4">4.1.2.25</ecNumber>
    </recommendedName>
    <alternativeName>
        <fullName evidence="7">7,8-dihydroneopterin aldolase</fullName>
    </alternativeName>
</protein>
<dbReference type="Pfam" id="PF02152">
    <property type="entry name" value="FolB"/>
    <property type="match status" value="1"/>
</dbReference>
<dbReference type="SMART" id="SM00905">
    <property type="entry name" value="FolB"/>
    <property type="match status" value="1"/>
</dbReference>
<dbReference type="PANTHER" id="PTHR42844">
    <property type="entry name" value="DIHYDRONEOPTERIN ALDOLASE 1-RELATED"/>
    <property type="match status" value="1"/>
</dbReference>
<gene>
    <name evidence="10" type="primary">folB</name>
    <name evidence="9" type="ORF">AAX28_01034</name>
    <name evidence="10" type="ORF">APORC_0274</name>
</gene>